<dbReference type="PANTHER" id="PTHR43829">
    <property type="entry name" value="AQUAPORIN OR AQUAGLYCEROPORIN RELATED"/>
    <property type="match status" value="1"/>
</dbReference>
<feature type="transmembrane region" description="Helical" evidence="10">
    <location>
        <begin position="277"/>
        <end position="296"/>
    </location>
</feature>
<comment type="subcellular location">
    <subcellularLocation>
        <location evidence="1">Membrane</location>
        <topology evidence="1">Multi-pass membrane protein</topology>
    </subcellularLocation>
</comment>
<name>A0A8H6WLW4_MYCCL</name>
<feature type="transmembrane region" description="Helical" evidence="10">
    <location>
        <begin position="133"/>
        <end position="152"/>
    </location>
</feature>
<dbReference type="EMBL" id="JACAZE010000005">
    <property type="protein sequence ID" value="KAF7317184.1"/>
    <property type="molecule type" value="Genomic_DNA"/>
</dbReference>
<dbReference type="Proteomes" id="UP000613580">
    <property type="component" value="Unassembled WGS sequence"/>
</dbReference>
<dbReference type="InterPro" id="IPR050363">
    <property type="entry name" value="MIP/Aquaporin"/>
</dbReference>
<dbReference type="AlphaFoldDB" id="A0A8H6WLW4"/>
<dbReference type="InterPro" id="IPR000425">
    <property type="entry name" value="MIP"/>
</dbReference>
<dbReference type="Pfam" id="PF00230">
    <property type="entry name" value="MIP"/>
    <property type="match status" value="1"/>
</dbReference>
<feature type="transmembrane region" description="Helical" evidence="10">
    <location>
        <begin position="221"/>
        <end position="244"/>
    </location>
</feature>
<dbReference type="GO" id="GO:0005886">
    <property type="term" value="C:plasma membrane"/>
    <property type="evidence" value="ECO:0007669"/>
    <property type="project" value="TreeGrafter"/>
</dbReference>
<sequence>MRTHTKSFTATRSTLGRRCFKGGSDCAMVLCIRSWNASPSRWECSCSLSPTFLSFSHSQYLSICYAGVSSQTLTTIGTLLNEDLGSLFQIGWAYALGIVFAIVCCSATSGGHFNPCLTVCHVLFNKFPVAKGIRYILAQLFGAYVACLLVYAQYKVTITTIEATMSPEALAAIQFTAKGPSGIMANYLQDGASVGLAFLNEFVVDFTIGTIIFAVTDPTNVFVPPVAVPPLIGLAYAVLIWGFGANSLGTNTARDLGGRFAALTIWGRGAVGASKGYAAISALTNIPATVLAFLVYEFMMVDSDRVVSQANREFHDIHALHRRVHAAKHGHEPRLSDDDTGSSSSNEKVMVGTLERV</sequence>
<keyword evidence="3 8" id="KW-0813">Transport</keyword>
<dbReference type="PRINTS" id="PR00783">
    <property type="entry name" value="MINTRINSICP"/>
</dbReference>
<evidence type="ECO:0000256" key="5">
    <source>
        <dbReference type="ARBA" id="ARBA00022737"/>
    </source>
</evidence>
<proteinExistence type="inferred from homology"/>
<keyword evidence="4 8" id="KW-0812">Transmembrane</keyword>
<comment type="similarity">
    <text evidence="2 8">Belongs to the MIP/aquaporin (TC 1.A.8) family.</text>
</comment>
<dbReference type="SUPFAM" id="SSF81338">
    <property type="entry name" value="Aquaporin-like"/>
    <property type="match status" value="1"/>
</dbReference>
<evidence type="ECO:0000313" key="12">
    <source>
        <dbReference type="Proteomes" id="UP000613580"/>
    </source>
</evidence>
<dbReference type="GO" id="GO:0015250">
    <property type="term" value="F:water channel activity"/>
    <property type="evidence" value="ECO:0007669"/>
    <property type="project" value="TreeGrafter"/>
</dbReference>
<dbReference type="PANTHER" id="PTHR43829:SF14">
    <property type="entry name" value="AQUAPORIN 3"/>
    <property type="match status" value="1"/>
</dbReference>
<keyword evidence="7 10" id="KW-0472">Membrane</keyword>
<keyword evidence="12" id="KW-1185">Reference proteome</keyword>
<evidence type="ECO:0000256" key="1">
    <source>
        <dbReference type="ARBA" id="ARBA00004141"/>
    </source>
</evidence>
<evidence type="ECO:0000256" key="6">
    <source>
        <dbReference type="ARBA" id="ARBA00022989"/>
    </source>
</evidence>
<evidence type="ECO:0000256" key="3">
    <source>
        <dbReference type="ARBA" id="ARBA00022448"/>
    </source>
</evidence>
<reference evidence="11" key="1">
    <citation type="submission" date="2020-05" db="EMBL/GenBank/DDBJ databases">
        <title>Mycena genomes resolve the evolution of fungal bioluminescence.</title>
        <authorList>
            <person name="Tsai I.J."/>
        </authorList>
    </citation>
    <scope>NUCLEOTIDE SEQUENCE</scope>
    <source>
        <strain evidence="11">110903Hualien_Pintung</strain>
    </source>
</reference>
<protein>
    <submittedName>
        <fullName evidence="11">Aquaporin</fullName>
    </submittedName>
</protein>
<evidence type="ECO:0000256" key="10">
    <source>
        <dbReference type="SAM" id="Phobius"/>
    </source>
</evidence>
<evidence type="ECO:0000313" key="11">
    <source>
        <dbReference type="EMBL" id="KAF7317184.1"/>
    </source>
</evidence>
<gene>
    <name evidence="11" type="ORF">HMN09_00453300</name>
</gene>
<dbReference type="GO" id="GO:0015254">
    <property type="term" value="F:glycerol channel activity"/>
    <property type="evidence" value="ECO:0007669"/>
    <property type="project" value="TreeGrafter"/>
</dbReference>
<feature type="transmembrane region" description="Helical" evidence="10">
    <location>
        <begin position="194"/>
        <end position="215"/>
    </location>
</feature>
<evidence type="ECO:0000256" key="8">
    <source>
        <dbReference type="RuleBase" id="RU000477"/>
    </source>
</evidence>
<feature type="region of interest" description="Disordered" evidence="9">
    <location>
        <begin position="327"/>
        <end position="357"/>
    </location>
</feature>
<accession>A0A8H6WLW4</accession>
<comment type="caution">
    <text evidence="11">The sequence shown here is derived from an EMBL/GenBank/DDBJ whole genome shotgun (WGS) entry which is preliminary data.</text>
</comment>
<dbReference type="OrthoDB" id="3222at2759"/>
<keyword evidence="5" id="KW-0677">Repeat</keyword>
<organism evidence="11 12">
    <name type="scientific">Mycena chlorophos</name>
    <name type="common">Agaric fungus</name>
    <name type="synonym">Agaricus chlorophos</name>
    <dbReference type="NCBI Taxonomy" id="658473"/>
    <lineage>
        <taxon>Eukaryota</taxon>
        <taxon>Fungi</taxon>
        <taxon>Dikarya</taxon>
        <taxon>Basidiomycota</taxon>
        <taxon>Agaricomycotina</taxon>
        <taxon>Agaricomycetes</taxon>
        <taxon>Agaricomycetidae</taxon>
        <taxon>Agaricales</taxon>
        <taxon>Marasmiineae</taxon>
        <taxon>Mycenaceae</taxon>
        <taxon>Mycena</taxon>
    </lineage>
</organism>
<evidence type="ECO:0000256" key="7">
    <source>
        <dbReference type="ARBA" id="ARBA00023136"/>
    </source>
</evidence>
<evidence type="ECO:0000256" key="4">
    <source>
        <dbReference type="ARBA" id="ARBA00022692"/>
    </source>
</evidence>
<evidence type="ECO:0000256" key="9">
    <source>
        <dbReference type="SAM" id="MobiDB-lite"/>
    </source>
</evidence>
<dbReference type="InterPro" id="IPR023271">
    <property type="entry name" value="Aquaporin-like"/>
</dbReference>
<feature type="transmembrane region" description="Helical" evidence="10">
    <location>
        <begin position="92"/>
        <end position="113"/>
    </location>
</feature>
<dbReference type="Gene3D" id="1.20.1080.10">
    <property type="entry name" value="Glycerol uptake facilitator protein"/>
    <property type="match status" value="1"/>
</dbReference>
<keyword evidence="6 10" id="KW-1133">Transmembrane helix</keyword>
<evidence type="ECO:0000256" key="2">
    <source>
        <dbReference type="ARBA" id="ARBA00006175"/>
    </source>
</evidence>